<dbReference type="InterPro" id="IPR005218">
    <property type="entry name" value="Diacylglycerol/lipid_kinase"/>
</dbReference>
<dbReference type="GO" id="GO:0005886">
    <property type="term" value="C:plasma membrane"/>
    <property type="evidence" value="ECO:0007669"/>
    <property type="project" value="TreeGrafter"/>
</dbReference>
<comment type="caution">
    <text evidence="15">The sequence shown here is derived from an EMBL/GenBank/DDBJ whole genome shotgun (WGS) entry which is preliminary data.</text>
</comment>
<keyword evidence="4" id="KW-0808">Transferase</keyword>
<dbReference type="InterPro" id="IPR050187">
    <property type="entry name" value="Lipid_Phosphate_FormReg"/>
</dbReference>
<evidence type="ECO:0000256" key="9">
    <source>
        <dbReference type="ARBA" id="ARBA00022842"/>
    </source>
</evidence>
<keyword evidence="16" id="KW-1185">Reference proteome</keyword>
<dbReference type="PANTHER" id="PTHR12358">
    <property type="entry name" value="SPHINGOSINE KINASE"/>
    <property type="match status" value="1"/>
</dbReference>
<dbReference type="PANTHER" id="PTHR12358:SF106">
    <property type="entry name" value="LIPID KINASE YEGS"/>
    <property type="match status" value="1"/>
</dbReference>
<gene>
    <name evidence="15" type="ORF">N864_17925</name>
</gene>
<protein>
    <recommendedName>
        <fullName evidence="14">DAGKc domain-containing protein</fullName>
    </recommendedName>
</protein>
<keyword evidence="5" id="KW-0479">Metal-binding</keyword>
<keyword evidence="10" id="KW-0443">Lipid metabolism</keyword>
<keyword evidence="8" id="KW-0067">ATP-binding</keyword>
<dbReference type="InterPro" id="IPR016064">
    <property type="entry name" value="NAD/diacylglycerol_kinase_sf"/>
</dbReference>
<dbReference type="RefSeq" id="WP_240474143.1">
    <property type="nucleotide sequence ID" value="NZ_AWQS01000002.1"/>
</dbReference>
<evidence type="ECO:0000313" key="16">
    <source>
        <dbReference type="Proteomes" id="UP000019494"/>
    </source>
</evidence>
<dbReference type="GO" id="GO:0005524">
    <property type="term" value="F:ATP binding"/>
    <property type="evidence" value="ECO:0007669"/>
    <property type="project" value="UniProtKB-KW"/>
</dbReference>
<accession>W9GNU1</accession>
<keyword evidence="7" id="KW-0418">Kinase</keyword>
<evidence type="ECO:0000256" key="12">
    <source>
        <dbReference type="ARBA" id="ARBA00023264"/>
    </source>
</evidence>
<evidence type="ECO:0000259" key="14">
    <source>
        <dbReference type="PROSITE" id="PS50146"/>
    </source>
</evidence>
<keyword evidence="3" id="KW-0444">Lipid biosynthesis</keyword>
<evidence type="ECO:0000256" key="2">
    <source>
        <dbReference type="ARBA" id="ARBA00005983"/>
    </source>
</evidence>
<dbReference type="PATRIC" id="fig|584657.3.peg.112"/>
<dbReference type="GO" id="GO:0008654">
    <property type="term" value="P:phospholipid biosynthetic process"/>
    <property type="evidence" value="ECO:0007669"/>
    <property type="project" value="UniProtKB-KW"/>
</dbReference>
<organism evidence="15 16">
    <name type="scientific">Intrasporangium chromatireducens Q5-1</name>
    <dbReference type="NCBI Taxonomy" id="584657"/>
    <lineage>
        <taxon>Bacteria</taxon>
        <taxon>Bacillati</taxon>
        <taxon>Actinomycetota</taxon>
        <taxon>Actinomycetes</taxon>
        <taxon>Micrococcales</taxon>
        <taxon>Intrasporangiaceae</taxon>
        <taxon>Intrasporangium</taxon>
    </lineage>
</organism>
<dbReference type="Pfam" id="PF19279">
    <property type="entry name" value="YegS_C"/>
    <property type="match status" value="1"/>
</dbReference>
<comment type="similarity">
    <text evidence="2">Belongs to the diacylglycerol/lipid kinase family.</text>
</comment>
<dbReference type="InterPro" id="IPR001206">
    <property type="entry name" value="Diacylglycerol_kinase_cat_dom"/>
</dbReference>
<dbReference type="GO" id="GO:0016301">
    <property type="term" value="F:kinase activity"/>
    <property type="evidence" value="ECO:0007669"/>
    <property type="project" value="UniProtKB-KW"/>
</dbReference>
<evidence type="ECO:0000256" key="1">
    <source>
        <dbReference type="ARBA" id="ARBA00001946"/>
    </source>
</evidence>
<evidence type="ECO:0000256" key="13">
    <source>
        <dbReference type="SAM" id="MobiDB-lite"/>
    </source>
</evidence>
<dbReference type="SUPFAM" id="SSF111331">
    <property type="entry name" value="NAD kinase/diacylglycerol kinase-like"/>
    <property type="match status" value="1"/>
</dbReference>
<evidence type="ECO:0000256" key="8">
    <source>
        <dbReference type="ARBA" id="ARBA00022840"/>
    </source>
</evidence>
<dbReference type="EMBL" id="AWQS01000002">
    <property type="protein sequence ID" value="EWT07946.1"/>
    <property type="molecule type" value="Genomic_DNA"/>
</dbReference>
<name>W9GNU1_9MICO</name>
<evidence type="ECO:0000256" key="10">
    <source>
        <dbReference type="ARBA" id="ARBA00023098"/>
    </source>
</evidence>
<evidence type="ECO:0000256" key="4">
    <source>
        <dbReference type="ARBA" id="ARBA00022679"/>
    </source>
</evidence>
<reference evidence="16" key="1">
    <citation type="submission" date="2013-08" db="EMBL/GenBank/DDBJ databases">
        <title>Intrasporangium oryzae NRRL B-24470.</title>
        <authorList>
            <person name="Liu H."/>
            <person name="Wang G."/>
        </authorList>
    </citation>
    <scope>NUCLEOTIDE SEQUENCE [LARGE SCALE GENOMIC DNA]</scope>
    <source>
        <strain evidence="16">Q5-1</strain>
    </source>
</reference>
<keyword evidence="11" id="KW-0594">Phospholipid biosynthesis</keyword>
<evidence type="ECO:0000256" key="11">
    <source>
        <dbReference type="ARBA" id="ARBA00023209"/>
    </source>
</evidence>
<dbReference type="PROSITE" id="PS50146">
    <property type="entry name" value="DAGK"/>
    <property type="match status" value="1"/>
</dbReference>
<evidence type="ECO:0000313" key="15">
    <source>
        <dbReference type="EMBL" id="EWT07946.1"/>
    </source>
</evidence>
<sequence>MSEASAPTDGADAVVSHSEPSAAGDESPEHVALVVNPTSGKGMGRVAGERTLRLLREAGYRVTDATGHTLAEARRRAEDAIEAGAGTVCVVGGDGMAHLGINLTAGRAVHLAVVAAGTGNDFARNLGLPVRDPEGAVRLIREGRTRRVDAGRVETAEGKRWFGGVLGAGFDAVVTARAARMSWPRGQMRYNLAVLRELPVFRPIPYAIECDGERVETRAMLVAVANTASFGGGMRICPEASPTDGLLDVLILHAISIPGFLRVFPSVYSGSHVGHPRVEIRRAARVRLEAAGVPTQADGEPFAPLPLEVENVPGALTVLAPTSPGRPR</sequence>
<keyword evidence="12" id="KW-1208">Phospholipid metabolism</keyword>
<evidence type="ECO:0000256" key="6">
    <source>
        <dbReference type="ARBA" id="ARBA00022741"/>
    </source>
</evidence>
<comment type="cofactor">
    <cofactor evidence="1">
        <name>Mg(2+)</name>
        <dbReference type="ChEBI" id="CHEBI:18420"/>
    </cofactor>
</comment>
<dbReference type="InterPro" id="IPR017438">
    <property type="entry name" value="ATP-NAD_kinase_N"/>
</dbReference>
<dbReference type="AlphaFoldDB" id="W9GNU1"/>
<evidence type="ECO:0000256" key="5">
    <source>
        <dbReference type="ARBA" id="ARBA00022723"/>
    </source>
</evidence>
<evidence type="ECO:0000256" key="7">
    <source>
        <dbReference type="ARBA" id="ARBA00022777"/>
    </source>
</evidence>
<dbReference type="Gene3D" id="3.40.50.10330">
    <property type="entry name" value="Probable inorganic polyphosphate/atp-NAD kinase, domain 1"/>
    <property type="match status" value="1"/>
</dbReference>
<feature type="domain" description="DAGKc" evidence="14">
    <location>
        <begin position="26"/>
        <end position="157"/>
    </location>
</feature>
<dbReference type="InterPro" id="IPR045540">
    <property type="entry name" value="YegS/DAGK_C"/>
</dbReference>
<keyword evidence="9" id="KW-0460">Magnesium</keyword>
<keyword evidence="6" id="KW-0547">Nucleotide-binding</keyword>
<feature type="region of interest" description="Disordered" evidence="13">
    <location>
        <begin position="1"/>
        <end position="30"/>
    </location>
</feature>
<dbReference type="Proteomes" id="UP000019494">
    <property type="component" value="Unassembled WGS sequence"/>
</dbReference>
<evidence type="ECO:0000256" key="3">
    <source>
        <dbReference type="ARBA" id="ARBA00022516"/>
    </source>
</evidence>
<dbReference type="GO" id="GO:0046872">
    <property type="term" value="F:metal ion binding"/>
    <property type="evidence" value="ECO:0007669"/>
    <property type="project" value="UniProtKB-KW"/>
</dbReference>
<proteinExistence type="inferred from homology"/>
<dbReference type="Gene3D" id="2.60.200.40">
    <property type="match status" value="1"/>
</dbReference>
<dbReference type="SMART" id="SM00046">
    <property type="entry name" value="DAGKc"/>
    <property type="match status" value="1"/>
</dbReference>
<dbReference type="NCBIfam" id="TIGR00147">
    <property type="entry name" value="YegS/Rv2252/BmrU family lipid kinase"/>
    <property type="match status" value="1"/>
</dbReference>
<dbReference type="Pfam" id="PF00781">
    <property type="entry name" value="DAGK_cat"/>
    <property type="match status" value="1"/>
</dbReference>